<gene>
    <name evidence="4" type="ORF">QQ020_13215</name>
</gene>
<evidence type="ECO:0000259" key="3">
    <source>
        <dbReference type="PROSITE" id="PS50930"/>
    </source>
</evidence>
<dbReference type="InterPro" id="IPR011006">
    <property type="entry name" value="CheY-like_superfamily"/>
</dbReference>
<evidence type="ECO:0000313" key="5">
    <source>
        <dbReference type="Proteomes" id="UP001172083"/>
    </source>
</evidence>
<dbReference type="SMART" id="SM00448">
    <property type="entry name" value="REC"/>
    <property type="match status" value="1"/>
</dbReference>
<evidence type="ECO:0000256" key="1">
    <source>
        <dbReference type="PROSITE-ProRule" id="PRU00169"/>
    </source>
</evidence>
<dbReference type="EMBL" id="JAUJEB010000001">
    <property type="protein sequence ID" value="MDN5213020.1"/>
    <property type="molecule type" value="Genomic_DNA"/>
</dbReference>
<dbReference type="Pfam" id="PF04397">
    <property type="entry name" value="LytTR"/>
    <property type="match status" value="1"/>
</dbReference>
<reference evidence="4" key="1">
    <citation type="submission" date="2023-06" db="EMBL/GenBank/DDBJ databases">
        <title>Genomic of Agaribacillus aureum.</title>
        <authorList>
            <person name="Wang G."/>
        </authorList>
    </citation>
    <scope>NUCLEOTIDE SEQUENCE</scope>
    <source>
        <strain evidence="4">BMA12</strain>
    </source>
</reference>
<protein>
    <submittedName>
        <fullName evidence="4">LytTR family DNA-binding domain-containing protein</fullName>
    </submittedName>
</protein>
<dbReference type="InterPro" id="IPR007492">
    <property type="entry name" value="LytTR_DNA-bd_dom"/>
</dbReference>
<accession>A0ABT8L8D5</accession>
<feature type="modified residue" description="4-aspartylphosphate" evidence="1">
    <location>
        <position position="57"/>
    </location>
</feature>
<dbReference type="InterPro" id="IPR046947">
    <property type="entry name" value="LytR-like"/>
</dbReference>
<comment type="caution">
    <text evidence="4">The sequence shown here is derived from an EMBL/GenBank/DDBJ whole genome shotgun (WGS) entry which is preliminary data.</text>
</comment>
<organism evidence="4 5">
    <name type="scientific">Agaribacillus aureus</name>
    <dbReference type="NCBI Taxonomy" id="3051825"/>
    <lineage>
        <taxon>Bacteria</taxon>
        <taxon>Pseudomonadati</taxon>
        <taxon>Bacteroidota</taxon>
        <taxon>Cytophagia</taxon>
        <taxon>Cytophagales</taxon>
        <taxon>Splendidivirgaceae</taxon>
        <taxon>Agaribacillus</taxon>
    </lineage>
</organism>
<dbReference type="PANTHER" id="PTHR37299:SF1">
    <property type="entry name" value="STAGE 0 SPORULATION PROTEIN A HOMOLOG"/>
    <property type="match status" value="1"/>
</dbReference>
<dbReference type="SUPFAM" id="SSF52172">
    <property type="entry name" value="CheY-like"/>
    <property type="match status" value="1"/>
</dbReference>
<keyword evidence="4" id="KW-0238">DNA-binding</keyword>
<evidence type="ECO:0000259" key="2">
    <source>
        <dbReference type="PROSITE" id="PS50110"/>
    </source>
</evidence>
<dbReference type="RefSeq" id="WP_346758336.1">
    <property type="nucleotide sequence ID" value="NZ_JAUJEB010000001.1"/>
</dbReference>
<dbReference type="Pfam" id="PF00072">
    <property type="entry name" value="Response_reg"/>
    <property type="match status" value="1"/>
</dbReference>
<dbReference type="SMART" id="SM00850">
    <property type="entry name" value="LytTR"/>
    <property type="match status" value="1"/>
</dbReference>
<feature type="domain" description="Response regulatory" evidence="2">
    <location>
        <begin position="4"/>
        <end position="117"/>
    </location>
</feature>
<keyword evidence="1" id="KW-0597">Phosphoprotein</keyword>
<evidence type="ECO:0000313" key="4">
    <source>
        <dbReference type="EMBL" id="MDN5213020.1"/>
    </source>
</evidence>
<dbReference type="PANTHER" id="PTHR37299">
    <property type="entry name" value="TRANSCRIPTIONAL REGULATOR-RELATED"/>
    <property type="match status" value="1"/>
</dbReference>
<dbReference type="PROSITE" id="PS50930">
    <property type="entry name" value="HTH_LYTTR"/>
    <property type="match status" value="1"/>
</dbReference>
<name>A0ABT8L8D5_9BACT</name>
<dbReference type="Proteomes" id="UP001172083">
    <property type="component" value="Unassembled WGS sequence"/>
</dbReference>
<proteinExistence type="predicted"/>
<feature type="domain" description="HTH LytTR-type" evidence="3">
    <location>
        <begin position="145"/>
        <end position="252"/>
    </location>
</feature>
<dbReference type="Gene3D" id="2.40.50.1020">
    <property type="entry name" value="LytTr DNA-binding domain"/>
    <property type="match status" value="1"/>
</dbReference>
<keyword evidence="5" id="KW-1185">Reference proteome</keyword>
<dbReference type="PROSITE" id="PS50110">
    <property type="entry name" value="RESPONSE_REGULATORY"/>
    <property type="match status" value="1"/>
</dbReference>
<dbReference type="Gene3D" id="3.40.50.2300">
    <property type="match status" value="1"/>
</dbReference>
<dbReference type="InterPro" id="IPR001789">
    <property type="entry name" value="Sig_transdc_resp-reg_receiver"/>
</dbReference>
<sequence length="252" mass="29148">MKLNIIIIEDELTAAENLRLMLKEIDTDINILAILPGVEKSLEWLSSNKHPDLAFFDIQLEDGLSFEIFKEAEVDFPVIFTTAFDEYAIEAFKVNSIDYLLKPIKEEDLIFSLGKYEKLNKRNVEIEVVDKILGSIRSGQKATTFLVHLRDKLIPVSAKDIAYFYIQEGLVRGCSHQNQLYPIDHTLDELEESLETNQFFRANRQYIVNRKAIREMEFFFNGRLSLKIAPPTPETILISKARVPVFKSWMRG</sequence>
<dbReference type="GO" id="GO:0003677">
    <property type="term" value="F:DNA binding"/>
    <property type="evidence" value="ECO:0007669"/>
    <property type="project" value="UniProtKB-KW"/>
</dbReference>